<gene>
    <name evidence="3" type="ORF">A6R68_19818</name>
</gene>
<evidence type="ECO:0000313" key="3">
    <source>
        <dbReference type="EMBL" id="OBS77794.1"/>
    </source>
</evidence>
<dbReference type="OrthoDB" id="10261753at2759"/>
<dbReference type="PANTHER" id="PTHR10933">
    <property type="entry name" value="IMMUNOGLOBULIN-BINDING PROTEIN 1"/>
    <property type="match status" value="1"/>
</dbReference>
<feature type="compositionally biased region" description="Basic and acidic residues" evidence="2">
    <location>
        <begin position="129"/>
        <end position="147"/>
    </location>
</feature>
<dbReference type="InterPro" id="IPR007304">
    <property type="entry name" value="TAP46-like"/>
</dbReference>
<comment type="similarity">
    <text evidence="1">Belongs to the IGBP1/TAP42 family.</text>
</comment>
<keyword evidence="4" id="KW-1185">Reference proteome</keyword>
<dbReference type="PANTHER" id="PTHR10933:SF11">
    <property type="entry name" value="IMMUNOGLOBULIN-BINDING PROTEIN 1"/>
    <property type="match status" value="1"/>
</dbReference>
<reference evidence="3 4" key="1">
    <citation type="submission" date="2016-06" db="EMBL/GenBank/DDBJ databases">
        <title>The Draft Genome Sequence and Annotation of the Desert Woodrat Neotoma lepida.</title>
        <authorList>
            <person name="Campbell M."/>
            <person name="Oakeson K.F."/>
            <person name="Yandell M."/>
            <person name="Halpert J.R."/>
            <person name="Dearing D."/>
        </authorList>
    </citation>
    <scope>NUCLEOTIDE SEQUENCE [LARGE SCALE GENOMIC DNA]</scope>
    <source>
        <strain evidence="3">417</strain>
        <tissue evidence="3">Liver</tissue>
    </source>
</reference>
<evidence type="ECO:0008006" key="5">
    <source>
        <dbReference type="Google" id="ProtNLM"/>
    </source>
</evidence>
<protein>
    <recommendedName>
        <fullName evidence="5">Immunoglobulin-binding protein 1</fullName>
    </recommendedName>
</protein>
<evidence type="ECO:0000256" key="2">
    <source>
        <dbReference type="SAM" id="MobiDB-lite"/>
    </source>
</evidence>
<feature type="region of interest" description="Disordered" evidence="2">
    <location>
        <begin position="70"/>
        <end position="157"/>
    </location>
</feature>
<dbReference type="GO" id="GO:0051721">
    <property type="term" value="F:protein phosphatase 2A binding"/>
    <property type="evidence" value="ECO:0007669"/>
    <property type="project" value="TreeGrafter"/>
</dbReference>
<dbReference type="InterPro" id="IPR038511">
    <property type="entry name" value="TAP42/TAP46-like_sf"/>
</dbReference>
<dbReference type="EMBL" id="LZPO01027911">
    <property type="protein sequence ID" value="OBS77794.1"/>
    <property type="molecule type" value="Genomic_DNA"/>
</dbReference>
<dbReference type="GO" id="GO:0009966">
    <property type="term" value="P:regulation of signal transduction"/>
    <property type="evidence" value="ECO:0007669"/>
    <property type="project" value="InterPro"/>
</dbReference>
<dbReference type="GO" id="GO:0005829">
    <property type="term" value="C:cytosol"/>
    <property type="evidence" value="ECO:0007669"/>
    <property type="project" value="TreeGrafter"/>
</dbReference>
<proteinExistence type="inferred from homology"/>
<dbReference type="GO" id="GO:0035303">
    <property type="term" value="P:regulation of dephosphorylation"/>
    <property type="evidence" value="ECO:0007669"/>
    <property type="project" value="TreeGrafter"/>
</dbReference>
<dbReference type="AlphaFoldDB" id="A0A1A6HHT5"/>
<dbReference type="Pfam" id="PF04177">
    <property type="entry name" value="TAP42"/>
    <property type="match status" value="1"/>
</dbReference>
<dbReference type="STRING" id="56216.A0A1A6HHT5"/>
<accession>A0A1A6HHT5</accession>
<evidence type="ECO:0000313" key="4">
    <source>
        <dbReference type="Proteomes" id="UP000092124"/>
    </source>
</evidence>
<organism evidence="3 4">
    <name type="scientific">Neotoma lepida</name>
    <name type="common">Desert woodrat</name>
    <dbReference type="NCBI Taxonomy" id="56216"/>
    <lineage>
        <taxon>Eukaryota</taxon>
        <taxon>Metazoa</taxon>
        <taxon>Chordata</taxon>
        <taxon>Craniata</taxon>
        <taxon>Vertebrata</taxon>
        <taxon>Euteleostomi</taxon>
        <taxon>Mammalia</taxon>
        <taxon>Eutheria</taxon>
        <taxon>Euarchontoglires</taxon>
        <taxon>Glires</taxon>
        <taxon>Rodentia</taxon>
        <taxon>Myomorpha</taxon>
        <taxon>Muroidea</taxon>
        <taxon>Cricetidae</taxon>
        <taxon>Neotominae</taxon>
        <taxon>Neotoma</taxon>
    </lineage>
</organism>
<dbReference type="Gene3D" id="1.25.40.540">
    <property type="entry name" value="TAP42-like family"/>
    <property type="match status" value="1"/>
</dbReference>
<name>A0A1A6HHT5_NEOLE</name>
<dbReference type="Proteomes" id="UP000092124">
    <property type="component" value="Unassembled WGS sequence"/>
</dbReference>
<sequence>MASQRQAKIERYKQKKEVEHRLSALKSTVESGQADDERVRDYHLLHLRRWIGISLEEIESIDQEIKILKEKDSPREASTSYSSLPEKPPMKSFILTPNKAQAKVFGAGYPSDYDAQQQQDQEQQDDESEGKTLHRLREWDDWKDTHPRGYGSRQNMG</sequence>
<evidence type="ECO:0000256" key="1">
    <source>
        <dbReference type="ARBA" id="ARBA00034730"/>
    </source>
</evidence>
<comment type="caution">
    <text evidence="3">The sequence shown here is derived from an EMBL/GenBank/DDBJ whole genome shotgun (WGS) entry which is preliminary data.</text>
</comment>